<dbReference type="InterPro" id="IPR035370">
    <property type="entry name" value="Nrap_D5"/>
</dbReference>
<dbReference type="GO" id="GO:0006409">
    <property type="term" value="P:tRNA export from nucleus"/>
    <property type="evidence" value="ECO:0007669"/>
    <property type="project" value="TreeGrafter"/>
</dbReference>
<dbReference type="GO" id="GO:0032545">
    <property type="term" value="C:CURI complex"/>
    <property type="evidence" value="ECO:0007669"/>
    <property type="project" value="TreeGrafter"/>
</dbReference>
<dbReference type="AlphaFoldDB" id="A0AAX6I7B6"/>
<comment type="subcellular location">
    <subcellularLocation>
        <location evidence="1">Nucleus</location>
        <location evidence="1">Nucleolus</location>
    </subcellularLocation>
</comment>
<evidence type="ECO:0000259" key="2">
    <source>
        <dbReference type="Pfam" id="PF17406"/>
    </source>
</evidence>
<name>A0AAX6I7B6_IRIPA</name>
<dbReference type="InterPro" id="IPR035371">
    <property type="entry name" value="Nrap_D6"/>
</dbReference>
<proteinExistence type="inferred from homology"/>
<dbReference type="Pfam" id="PF17406">
    <property type="entry name" value="Nrap_D5"/>
    <property type="match status" value="1"/>
</dbReference>
<evidence type="ECO:0000259" key="3">
    <source>
        <dbReference type="Pfam" id="PF17407"/>
    </source>
</evidence>
<keyword evidence="5" id="KW-1185">Reference proteome</keyword>
<dbReference type="PANTHER" id="PTHR17972:SF0">
    <property type="entry name" value="NUCLEOLAR PROTEIN 6"/>
    <property type="match status" value="1"/>
</dbReference>
<dbReference type="EMBL" id="JANAVB010003600">
    <property type="protein sequence ID" value="KAJ6849210.1"/>
    <property type="molecule type" value="Genomic_DNA"/>
</dbReference>
<feature type="domain" description="Nrap protein" evidence="2">
    <location>
        <begin position="1"/>
        <end position="44"/>
    </location>
</feature>
<protein>
    <submittedName>
        <fullName evidence="4">Nucleolar protein 6-like</fullName>
    </submittedName>
</protein>
<evidence type="ECO:0000256" key="1">
    <source>
        <dbReference type="RuleBase" id="RU364032"/>
    </source>
</evidence>
<dbReference type="GO" id="GO:0006364">
    <property type="term" value="P:rRNA processing"/>
    <property type="evidence" value="ECO:0007669"/>
    <property type="project" value="TreeGrafter"/>
</dbReference>
<feature type="domain" description="Nrap protein" evidence="3">
    <location>
        <begin position="60"/>
        <end position="201"/>
    </location>
</feature>
<dbReference type="InterPro" id="IPR005554">
    <property type="entry name" value="NOL6/Upt22"/>
</dbReference>
<organism evidence="4 5">
    <name type="scientific">Iris pallida</name>
    <name type="common">Sweet iris</name>
    <dbReference type="NCBI Taxonomy" id="29817"/>
    <lineage>
        <taxon>Eukaryota</taxon>
        <taxon>Viridiplantae</taxon>
        <taxon>Streptophyta</taxon>
        <taxon>Embryophyta</taxon>
        <taxon>Tracheophyta</taxon>
        <taxon>Spermatophyta</taxon>
        <taxon>Magnoliopsida</taxon>
        <taxon>Liliopsida</taxon>
        <taxon>Asparagales</taxon>
        <taxon>Iridaceae</taxon>
        <taxon>Iridoideae</taxon>
        <taxon>Irideae</taxon>
        <taxon>Iris</taxon>
    </lineage>
</organism>
<dbReference type="Proteomes" id="UP001140949">
    <property type="component" value="Unassembled WGS sequence"/>
</dbReference>
<dbReference type="PANTHER" id="PTHR17972">
    <property type="entry name" value="NUCLEOLAR RNA-ASSOCIATED PROTEIN"/>
    <property type="match status" value="1"/>
</dbReference>
<comment type="caution">
    <text evidence="4">The sequence shown here is derived from an EMBL/GenBank/DDBJ whole genome shotgun (WGS) entry which is preliminary data.</text>
</comment>
<gene>
    <name evidence="4" type="ORF">M6B38_269395</name>
</gene>
<dbReference type="Pfam" id="PF17407">
    <property type="entry name" value="Nrap_D6"/>
    <property type="match status" value="1"/>
</dbReference>
<reference evidence="4" key="1">
    <citation type="journal article" date="2023" name="GigaByte">
        <title>Genome assembly of the bearded iris, Iris pallida Lam.</title>
        <authorList>
            <person name="Bruccoleri R.E."/>
            <person name="Oakeley E.J."/>
            <person name="Faust A.M.E."/>
            <person name="Altorfer M."/>
            <person name="Dessus-Babus S."/>
            <person name="Burckhardt D."/>
            <person name="Oertli M."/>
            <person name="Naumann U."/>
            <person name="Petersen F."/>
            <person name="Wong J."/>
        </authorList>
    </citation>
    <scope>NUCLEOTIDE SEQUENCE</scope>
    <source>
        <strain evidence="4">GSM-AAB239-AS_SAM_17_03QT</strain>
    </source>
</reference>
<dbReference type="GO" id="GO:0032040">
    <property type="term" value="C:small-subunit processome"/>
    <property type="evidence" value="ECO:0007669"/>
    <property type="project" value="TreeGrafter"/>
</dbReference>
<sequence length="213" mass="24203">MFLATTYDKVSEAWTKLSPNKLVLKRIASYAQSSADLLTNLILHGHSDSYTWECLVRTPLNNYDAIVLLHRDKLCYPQRLLFPTGVDHGKQVIQGKTSKEFYPYMAFGNALKSLEEAKTKLMVDFDPTNYFLEDLKASITEEFPDTFKVWYDSLGGDAIGLTWERKGTKKRSRDDAEETRRDPVDILKGLAEVGKGFVKSIYLLKAPKTPVVI</sequence>
<keyword evidence="1" id="KW-0539">Nucleus</keyword>
<dbReference type="GO" id="GO:0034456">
    <property type="term" value="C:UTP-C complex"/>
    <property type="evidence" value="ECO:0007669"/>
    <property type="project" value="TreeGrafter"/>
</dbReference>
<evidence type="ECO:0000313" key="4">
    <source>
        <dbReference type="EMBL" id="KAJ6849210.1"/>
    </source>
</evidence>
<accession>A0AAX6I7B6</accession>
<dbReference type="GO" id="GO:0003723">
    <property type="term" value="F:RNA binding"/>
    <property type="evidence" value="ECO:0007669"/>
    <property type="project" value="UniProtKB-KW"/>
</dbReference>
<reference evidence="4" key="2">
    <citation type="submission" date="2023-04" db="EMBL/GenBank/DDBJ databases">
        <authorList>
            <person name="Bruccoleri R.E."/>
            <person name="Oakeley E.J."/>
            <person name="Faust A.-M."/>
            <person name="Dessus-Babus S."/>
            <person name="Altorfer M."/>
            <person name="Burckhardt D."/>
            <person name="Oertli M."/>
            <person name="Naumann U."/>
            <person name="Petersen F."/>
            <person name="Wong J."/>
        </authorList>
    </citation>
    <scope>NUCLEOTIDE SEQUENCE</scope>
    <source>
        <strain evidence="4">GSM-AAB239-AS_SAM_17_03QT</strain>
        <tissue evidence="4">Leaf</tissue>
    </source>
</reference>
<keyword evidence="1" id="KW-0694">RNA-binding</keyword>
<comment type="similarity">
    <text evidence="1">Belongs to the NRAP family.</text>
</comment>
<evidence type="ECO:0000313" key="5">
    <source>
        <dbReference type="Proteomes" id="UP001140949"/>
    </source>
</evidence>